<feature type="compositionally biased region" description="Polar residues" evidence="3">
    <location>
        <begin position="147"/>
        <end position="157"/>
    </location>
</feature>
<dbReference type="AlphaFoldDB" id="A0A5P1F8G1"/>
<evidence type="ECO:0000256" key="3">
    <source>
        <dbReference type="SAM" id="MobiDB-lite"/>
    </source>
</evidence>
<evidence type="ECO:0000313" key="5">
    <source>
        <dbReference type="Proteomes" id="UP000243459"/>
    </source>
</evidence>
<evidence type="ECO:0000313" key="4">
    <source>
        <dbReference type="EMBL" id="ONK74666.1"/>
    </source>
</evidence>
<dbReference type="FunFam" id="3.80.10.10:FF:000320">
    <property type="entry name" value="Protein phosphatase 1 regulatory subunit pprA"/>
    <property type="match status" value="1"/>
</dbReference>
<dbReference type="PROSITE" id="PS51450">
    <property type="entry name" value="LRR"/>
    <property type="match status" value="4"/>
</dbReference>
<organism evidence="4 5">
    <name type="scientific">Asparagus officinalis</name>
    <name type="common">Garden asparagus</name>
    <dbReference type="NCBI Taxonomy" id="4686"/>
    <lineage>
        <taxon>Eukaryota</taxon>
        <taxon>Viridiplantae</taxon>
        <taxon>Streptophyta</taxon>
        <taxon>Embryophyta</taxon>
        <taxon>Tracheophyta</taxon>
        <taxon>Spermatophyta</taxon>
        <taxon>Magnoliopsida</taxon>
        <taxon>Liliopsida</taxon>
        <taxon>Asparagales</taxon>
        <taxon>Asparagaceae</taxon>
        <taxon>Asparagoideae</taxon>
        <taxon>Asparagus</taxon>
    </lineage>
</organism>
<dbReference type="Gene3D" id="3.80.10.10">
    <property type="entry name" value="Ribonuclease Inhibitor"/>
    <property type="match status" value="1"/>
</dbReference>
<dbReference type="InterPro" id="IPR025875">
    <property type="entry name" value="Leu-rich_rpt_4"/>
</dbReference>
<dbReference type="GO" id="GO:0008017">
    <property type="term" value="F:microtubule binding"/>
    <property type="evidence" value="ECO:0007669"/>
    <property type="project" value="EnsemblPlants"/>
</dbReference>
<dbReference type="PANTHER" id="PTHR15454">
    <property type="entry name" value="NISCHARIN RELATED"/>
    <property type="match status" value="1"/>
</dbReference>
<feature type="region of interest" description="Disordered" evidence="3">
    <location>
        <begin position="134"/>
        <end position="157"/>
    </location>
</feature>
<accession>A0A5P1F8G1</accession>
<feature type="compositionally biased region" description="Basic and acidic residues" evidence="3">
    <location>
        <begin position="134"/>
        <end position="145"/>
    </location>
</feature>
<evidence type="ECO:0000256" key="2">
    <source>
        <dbReference type="ARBA" id="ARBA00022737"/>
    </source>
</evidence>
<dbReference type="SMART" id="SM00368">
    <property type="entry name" value="LRR_RI"/>
    <property type="match status" value="3"/>
</dbReference>
<dbReference type="SMART" id="SM00369">
    <property type="entry name" value="LRR_TYP"/>
    <property type="match status" value="3"/>
</dbReference>
<feature type="region of interest" description="Disordered" evidence="3">
    <location>
        <begin position="296"/>
        <end position="325"/>
    </location>
</feature>
<dbReference type="EMBL" id="CM007383">
    <property type="protein sequence ID" value="ONK74666.1"/>
    <property type="molecule type" value="Genomic_DNA"/>
</dbReference>
<sequence length="638" mass="70637">MVRFSCFSNPSLYQRPKKVQDLGGKMHSTLAKRSEYQEKKVNFDSASKNSNNIVNNASNSSMEQPSSPSSHGEYWKLDYSVGDVHTGNSKEYLQMSGIKKSRSLGSILDKEKDSSGGDGTDIDDEVHQQFSFEFPHEKSMERINDSPDGNTSPGLYSHENLGTNFNTQHKEHDFVEPFDLAAHHVPHDSLFSIEVMKQLDDNHHADVDGESNDIIVDCGCLSSDNHSVLARSRSAANLGLDTDKSMEDTETRKMRCRSRSVDLHSHHGEKPEFHDGDEVVSPESNHIKLISNSYNLLPESDEDRKGSPCPVDSGDEHPHSDTSGVLIGGQEACGKYWAESLACDNQTTVNSYHSNDHFTSANEGKETETYDEKIENPQLESIIQNCAELNSKVFRIKRIEEWISQIDIENDNVEESGESLSSFSGLEPQVEISIPPIKPDAKSNFGMDVAYKFISSLTATSSSAQMANLGLVAVPFLSAFSSLRVLNLSGNFIVRITAGSLPRGLHMLNLSKNNIATIEGLRDLTRLRILDLSYNRIVRIGHGLASCSSIKELYLAGNKISEIEGLHRLLKLHTLDLRGNKISTTKGLGQLAANYGSLQAINVEGNPAQRNVGNDQLKKYLLSLLPNLVYYNKVHLDL</sequence>
<dbReference type="Proteomes" id="UP000243459">
    <property type="component" value="Chromosome 3"/>
</dbReference>
<feature type="region of interest" description="Disordered" evidence="3">
    <location>
        <begin position="42"/>
        <end position="71"/>
    </location>
</feature>
<proteinExistence type="predicted"/>
<reference evidence="5" key="1">
    <citation type="journal article" date="2017" name="Nat. Commun.">
        <title>The asparagus genome sheds light on the origin and evolution of a young Y chromosome.</title>
        <authorList>
            <person name="Harkess A."/>
            <person name="Zhou J."/>
            <person name="Xu C."/>
            <person name="Bowers J.E."/>
            <person name="Van der Hulst R."/>
            <person name="Ayyampalayam S."/>
            <person name="Mercati F."/>
            <person name="Riccardi P."/>
            <person name="McKain M.R."/>
            <person name="Kakrana A."/>
            <person name="Tang H."/>
            <person name="Ray J."/>
            <person name="Groenendijk J."/>
            <person name="Arikit S."/>
            <person name="Mathioni S.M."/>
            <person name="Nakano M."/>
            <person name="Shan H."/>
            <person name="Telgmann-Rauber A."/>
            <person name="Kanno A."/>
            <person name="Yue Z."/>
            <person name="Chen H."/>
            <person name="Li W."/>
            <person name="Chen Y."/>
            <person name="Xu X."/>
            <person name="Zhang Y."/>
            <person name="Luo S."/>
            <person name="Chen H."/>
            <person name="Gao J."/>
            <person name="Mao Z."/>
            <person name="Pires J.C."/>
            <person name="Luo M."/>
            <person name="Kudrna D."/>
            <person name="Wing R.A."/>
            <person name="Meyers B.C."/>
            <person name="Yi K."/>
            <person name="Kong H."/>
            <person name="Lavrijsen P."/>
            <person name="Sunseri F."/>
            <person name="Falavigna A."/>
            <person name="Ye Y."/>
            <person name="Leebens-Mack J.H."/>
            <person name="Chen G."/>
        </authorList>
    </citation>
    <scope>NUCLEOTIDE SEQUENCE [LARGE SCALE GENOMIC DNA]</scope>
    <source>
        <strain evidence="5">cv. DH0086</strain>
    </source>
</reference>
<dbReference type="Pfam" id="PF13855">
    <property type="entry name" value="LRR_8"/>
    <property type="match status" value="1"/>
</dbReference>
<dbReference type="PANTHER" id="PTHR15454:SF7">
    <property type="entry name" value="OS07G0106100 PROTEIN"/>
    <property type="match status" value="1"/>
</dbReference>
<dbReference type="InterPro" id="IPR032675">
    <property type="entry name" value="LRR_dom_sf"/>
</dbReference>
<name>A0A5P1F8G1_ASPOF</name>
<dbReference type="GO" id="GO:0045926">
    <property type="term" value="P:negative regulation of growth"/>
    <property type="evidence" value="ECO:0007669"/>
    <property type="project" value="EnsemblPlants"/>
</dbReference>
<feature type="region of interest" description="Disordered" evidence="3">
    <location>
        <begin position="242"/>
        <end position="281"/>
    </location>
</feature>
<dbReference type="SMART" id="SM00365">
    <property type="entry name" value="LRR_SD22"/>
    <property type="match status" value="4"/>
</dbReference>
<dbReference type="InterPro" id="IPR003591">
    <property type="entry name" value="Leu-rich_rpt_typical-subtyp"/>
</dbReference>
<keyword evidence="1" id="KW-0433">Leucine-rich repeat</keyword>
<dbReference type="SUPFAM" id="SSF52075">
    <property type="entry name" value="Outer arm dynein light chain 1"/>
    <property type="match status" value="1"/>
</dbReference>
<dbReference type="GO" id="GO:0005737">
    <property type="term" value="C:cytoplasm"/>
    <property type="evidence" value="ECO:0007669"/>
    <property type="project" value="TreeGrafter"/>
</dbReference>
<dbReference type="GO" id="GO:0009819">
    <property type="term" value="P:drought recovery"/>
    <property type="evidence" value="ECO:0007669"/>
    <property type="project" value="EnsemblPlants"/>
</dbReference>
<dbReference type="InterPro" id="IPR001611">
    <property type="entry name" value="Leu-rich_rpt"/>
</dbReference>
<dbReference type="GO" id="GO:0000226">
    <property type="term" value="P:microtubule cytoskeleton organization"/>
    <property type="evidence" value="ECO:0007669"/>
    <property type="project" value="EnsemblPlants"/>
</dbReference>
<keyword evidence="5" id="KW-1185">Reference proteome</keyword>
<gene>
    <name evidence="4" type="ORF">A4U43_C03F8880</name>
</gene>
<dbReference type="Gramene" id="ONK74666">
    <property type="protein sequence ID" value="ONK74666"/>
    <property type="gene ID" value="A4U43_C03F8880"/>
</dbReference>
<keyword evidence="2" id="KW-0677">Repeat</keyword>
<feature type="compositionally biased region" description="Low complexity" evidence="3">
    <location>
        <begin position="45"/>
        <end position="70"/>
    </location>
</feature>
<protein>
    <submittedName>
        <fullName evidence="4">Uncharacterized protein</fullName>
    </submittedName>
</protein>
<feature type="compositionally biased region" description="Basic and acidic residues" evidence="3">
    <location>
        <begin position="242"/>
        <end position="277"/>
    </location>
</feature>
<evidence type="ECO:0000256" key="1">
    <source>
        <dbReference type="ARBA" id="ARBA00022614"/>
    </source>
</evidence>
<dbReference type="Pfam" id="PF12799">
    <property type="entry name" value="LRR_4"/>
    <property type="match status" value="1"/>
</dbReference>